<dbReference type="SUPFAM" id="SSF51735">
    <property type="entry name" value="NAD(P)-binding Rossmann-fold domains"/>
    <property type="match status" value="1"/>
</dbReference>
<reference evidence="2 3" key="1">
    <citation type="journal article" date="2015" name="Genome Announc.">
        <title>Genome Sequence of Mushroom Soft-Rot Pathogen Janthinobacterium agaricidamnosum.</title>
        <authorList>
            <person name="Graupner K."/>
            <person name="Lackner G."/>
            <person name="Hertweck C."/>
        </authorList>
    </citation>
    <scope>NUCLEOTIDE SEQUENCE [LARGE SCALE GENOMIC DNA]</scope>
    <source>
        <strain evidence="3">NBRC 102515 / DSM 9628</strain>
    </source>
</reference>
<gene>
    <name evidence="2" type="ORF">GJA_5029</name>
</gene>
<dbReference type="Proteomes" id="UP000027604">
    <property type="component" value="Chromosome I"/>
</dbReference>
<dbReference type="Pfam" id="PF01370">
    <property type="entry name" value="Epimerase"/>
    <property type="match status" value="1"/>
</dbReference>
<accession>W0VE04</accession>
<dbReference type="CDD" id="cd05271">
    <property type="entry name" value="NDUFA9_like_SDR_a"/>
    <property type="match status" value="1"/>
</dbReference>
<dbReference type="eggNOG" id="COG0702">
    <property type="taxonomic scope" value="Bacteria"/>
</dbReference>
<evidence type="ECO:0000259" key="1">
    <source>
        <dbReference type="Pfam" id="PF01370"/>
    </source>
</evidence>
<evidence type="ECO:0000313" key="2">
    <source>
        <dbReference type="EMBL" id="CDG85628.1"/>
    </source>
</evidence>
<dbReference type="PANTHER" id="PTHR12126">
    <property type="entry name" value="NADH-UBIQUINONE OXIDOREDUCTASE 39 KDA SUBUNIT-RELATED"/>
    <property type="match status" value="1"/>
</dbReference>
<dbReference type="EMBL" id="HG322949">
    <property type="protein sequence ID" value="CDG85628.1"/>
    <property type="molecule type" value="Genomic_DNA"/>
</dbReference>
<dbReference type="KEGG" id="jag:GJA_5029"/>
<dbReference type="PATRIC" id="fig|1349767.4.peg.1643"/>
<evidence type="ECO:0000313" key="3">
    <source>
        <dbReference type="Proteomes" id="UP000027604"/>
    </source>
</evidence>
<keyword evidence="3" id="KW-1185">Reference proteome</keyword>
<dbReference type="Gene3D" id="3.40.50.720">
    <property type="entry name" value="NAD(P)-binding Rossmann-like Domain"/>
    <property type="match status" value="1"/>
</dbReference>
<organism evidence="2 3">
    <name type="scientific">Janthinobacterium agaricidamnosum NBRC 102515 = DSM 9628</name>
    <dbReference type="NCBI Taxonomy" id="1349767"/>
    <lineage>
        <taxon>Bacteria</taxon>
        <taxon>Pseudomonadati</taxon>
        <taxon>Pseudomonadota</taxon>
        <taxon>Betaproteobacteria</taxon>
        <taxon>Burkholderiales</taxon>
        <taxon>Oxalobacteraceae</taxon>
        <taxon>Janthinobacterium</taxon>
    </lineage>
</organism>
<dbReference type="InterPro" id="IPR051207">
    <property type="entry name" value="ComplexI_NDUFA9_subunit"/>
</dbReference>
<dbReference type="HOGENOM" id="CLU_007383_6_5_4"/>
<sequence>MHVTTALPIVPPDAPAVLVLGGSGFIGSHLVAKLSTSGARVVVPTRHYERSKHLIFLPRVEVTETDIQREGELQRLMRGQRFDAVINLVGRLHSSAGTPYGREFGRDHVDLPRRVVAACAESGVPRYLHMSALGASASGPSMYLRSKAAGELAARANPAVAATIFRPSVVFGPGDRFLNLFASLQRYFPVMPLGGADARFQPVHVADVASAFVLALAEPSTRGQVVELGGPQIYTLQQLVTLAGLFGGHPRTIVKLPHGLAYLQALVLECLPGKLMSRDNLASMAADNVVGPSPGALTAAALGIKLTALEAAARHYLGQAERQLDDFRSRAGR</sequence>
<feature type="domain" description="NAD-dependent epimerase/dehydratase" evidence="1">
    <location>
        <begin position="17"/>
        <end position="228"/>
    </location>
</feature>
<protein>
    <submittedName>
        <fullName evidence="2">NAD dependent epimerase/dehydratase family protein</fullName>
    </submittedName>
</protein>
<dbReference type="STRING" id="1349767.GJA_5029"/>
<dbReference type="InterPro" id="IPR001509">
    <property type="entry name" value="Epimerase_deHydtase"/>
</dbReference>
<dbReference type="InterPro" id="IPR036291">
    <property type="entry name" value="NAD(P)-bd_dom_sf"/>
</dbReference>
<dbReference type="AlphaFoldDB" id="W0VE04"/>
<proteinExistence type="predicted"/>
<dbReference type="OrthoDB" id="5292533at2"/>
<name>W0VE04_9BURK</name>
<dbReference type="PANTHER" id="PTHR12126:SF11">
    <property type="entry name" value="NADH DEHYDROGENASE [UBIQUINONE] 1 ALPHA SUBCOMPLEX SUBUNIT 9, MITOCHONDRIAL"/>
    <property type="match status" value="1"/>
</dbReference>
<dbReference type="GO" id="GO:0044877">
    <property type="term" value="F:protein-containing complex binding"/>
    <property type="evidence" value="ECO:0007669"/>
    <property type="project" value="TreeGrafter"/>
</dbReference>